<protein>
    <submittedName>
        <fullName evidence="1">Uncharacterized protein</fullName>
    </submittedName>
</protein>
<sequence length="71" mass="7424">MAATLSSGATGAAAAGRLCGQWGSRAFAMPRRFEAREPVAAPGRVPVPAAVSRTMIAMMMIQMATMTLARR</sequence>
<dbReference type="AlphaFoldDB" id="A0A9W9RWC0"/>
<comment type="caution">
    <text evidence="1">The sequence shown here is derived from an EMBL/GenBank/DDBJ whole genome shotgun (WGS) entry which is preliminary data.</text>
</comment>
<dbReference type="Proteomes" id="UP001148299">
    <property type="component" value="Unassembled WGS sequence"/>
</dbReference>
<accession>A0A9W9RWC0</accession>
<keyword evidence="2" id="KW-1185">Reference proteome</keyword>
<name>A0A9W9RWC0_PENBR</name>
<organism evidence="1 2">
    <name type="scientific">Penicillium brevicompactum</name>
    <dbReference type="NCBI Taxonomy" id="5074"/>
    <lineage>
        <taxon>Eukaryota</taxon>
        <taxon>Fungi</taxon>
        <taxon>Dikarya</taxon>
        <taxon>Ascomycota</taxon>
        <taxon>Pezizomycotina</taxon>
        <taxon>Eurotiomycetes</taxon>
        <taxon>Eurotiomycetidae</taxon>
        <taxon>Eurotiales</taxon>
        <taxon>Aspergillaceae</taxon>
        <taxon>Penicillium</taxon>
    </lineage>
</organism>
<proteinExistence type="predicted"/>
<evidence type="ECO:0000313" key="2">
    <source>
        <dbReference type="Proteomes" id="UP001148299"/>
    </source>
</evidence>
<reference evidence="1" key="2">
    <citation type="journal article" date="2023" name="IMA Fungus">
        <title>Comparative genomic study of the Penicillium genus elucidates a diverse pangenome and 15 lateral gene transfer events.</title>
        <authorList>
            <person name="Petersen C."/>
            <person name="Sorensen T."/>
            <person name="Nielsen M.R."/>
            <person name="Sondergaard T.E."/>
            <person name="Sorensen J.L."/>
            <person name="Fitzpatrick D.A."/>
            <person name="Frisvad J.C."/>
            <person name="Nielsen K.L."/>
        </authorList>
    </citation>
    <scope>NUCLEOTIDE SEQUENCE</scope>
    <source>
        <strain evidence="1">IBT 35675</strain>
    </source>
</reference>
<gene>
    <name evidence="1" type="ORF">N7541_000465</name>
</gene>
<reference evidence="1" key="1">
    <citation type="submission" date="2022-12" db="EMBL/GenBank/DDBJ databases">
        <authorList>
            <person name="Petersen C."/>
        </authorList>
    </citation>
    <scope>NUCLEOTIDE SEQUENCE</scope>
    <source>
        <strain evidence="1">IBT 35675</strain>
    </source>
</reference>
<dbReference type="EMBL" id="JAPZBR010000001">
    <property type="protein sequence ID" value="KAJ5366524.1"/>
    <property type="molecule type" value="Genomic_DNA"/>
</dbReference>
<evidence type="ECO:0000313" key="1">
    <source>
        <dbReference type="EMBL" id="KAJ5366524.1"/>
    </source>
</evidence>